<evidence type="ECO:0000313" key="10">
    <source>
        <dbReference type="EMBL" id="PWW81113.1"/>
    </source>
</evidence>
<feature type="transmembrane region" description="Helical" evidence="8">
    <location>
        <begin position="456"/>
        <end position="476"/>
    </location>
</feature>
<keyword evidence="6 8" id="KW-0472">Membrane</keyword>
<keyword evidence="5 8" id="KW-1133">Transmembrane helix</keyword>
<dbReference type="AlphaFoldDB" id="A0A317T366"/>
<evidence type="ECO:0000256" key="4">
    <source>
        <dbReference type="ARBA" id="ARBA00022692"/>
    </source>
</evidence>
<dbReference type="GO" id="GO:0042773">
    <property type="term" value="P:ATP synthesis coupled electron transport"/>
    <property type="evidence" value="ECO:0007669"/>
    <property type="project" value="InterPro"/>
</dbReference>
<dbReference type="RefSeq" id="WP_110024254.1">
    <property type="nucleotide sequence ID" value="NZ_PDNZ01000010.1"/>
</dbReference>
<organism evidence="10 11">
    <name type="scientific">Prosthecochloris marina</name>
    <dbReference type="NCBI Taxonomy" id="2017681"/>
    <lineage>
        <taxon>Bacteria</taxon>
        <taxon>Pseudomonadati</taxon>
        <taxon>Chlorobiota</taxon>
        <taxon>Chlorobiia</taxon>
        <taxon>Chlorobiales</taxon>
        <taxon>Chlorobiaceae</taxon>
        <taxon>Prosthecochloris</taxon>
    </lineage>
</organism>
<evidence type="ECO:0000256" key="7">
    <source>
        <dbReference type="RuleBase" id="RU000320"/>
    </source>
</evidence>
<feature type="transmembrane region" description="Helical" evidence="8">
    <location>
        <begin position="324"/>
        <end position="345"/>
    </location>
</feature>
<dbReference type="PRINTS" id="PR01437">
    <property type="entry name" value="NUOXDRDTASE4"/>
</dbReference>
<dbReference type="GO" id="GO:0005886">
    <property type="term" value="C:plasma membrane"/>
    <property type="evidence" value="ECO:0007669"/>
    <property type="project" value="UniProtKB-SubCell"/>
</dbReference>
<dbReference type="Proteomes" id="UP000246278">
    <property type="component" value="Unassembled WGS sequence"/>
</dbReference>
<feature type="transmembrane region" description="Helical" evidence="8">
    <location>
        <begin position="238"/>
        <end position="259"/>
    </location>
</feature>
<dbReference type="InterPro" id="IPR050586">
    <property type="entry name" value="CPA3_Na-H_Antiporter_D"/>
</dbReference>
<dbReference type="NCBIfam" id="NF009306">
    <property type="entry name" value="PRK12663.1"/>
    <property type="match status" value="1"/>
</dbReference>
<dbReference type="PANTHER" id="PTHR42703">
    <property type="entry name" value="NADH DEHYDROGENASE"/>
    <property type="match status" value="1"/>
</dbReference>
<dbReference type="InterPro" id="IPR003918">
    <property type="entry name" value="NADH_UbQ_OxRdtase"/>
</dbReference>
<feature type="transmembrane region" description="Helical" evidence="8">
    <location>
        <begin position="132"/>
        <end position="150"/>
    </location>
</feature>
<dbReference type="GO" id="GO:0008137">
    <property type="term" value="F:NADH dehydrogenase (ubiquinone) activity"/>
    <property type="evidence" value="ECO:0007669"/>
    <property type="project" value="InterPro"/>
</dbReference>
<gene>
    <name evidence="10" type="ORF">CR164_12085</name>
</gene>
<comment type="caution">
    <text evidence="10">The sequence shown here is derived from an EMBL/GenBank/DDBJ whole genome shotgun (WGS) entry which is preliminary data.</text>
</comment>
<feature type="transmembrane region" description="Helical" evidence="8">
    <location>
        <begin position="407"/>
        <end position="427"/>
    </location>
</feature>
<protein>
    <submittedName>
        <fullName evidence="10">Na+/H+ antiporter subunit D</fullName>
    </submittedName>
</protein>
<feature type="transmembrane region" description="Helical" evidence="8">
    <location>
        <begin position="271"/>
        <end position="293"/>
    </location>
</feature>
<dbReference type="Pfam" id="PF00361">
    <property type="entry name" value="Proton_antipo_M"/>
    <property type="match status" value="1"/>
</dbReference>
<dbReference type="PANTHER" id="PTHR42703:SF1">
    <property type="entry name" value="NA(+)_H(+) ANTIPORTER SUBUNIT D1"/>
    <property type="match status" value="1"/>
</dbReference>
<feature type="domain" description="NADH:quinone oxidoreductase/Mrp antiporter transmembrane" evidence="9">
    <location>
        <begin position="128"/>
        <end position="418"/>
    </location>
</feature>
<name>A0A317T366_9CHLB</name>
<evidence type="ECO:0000256" key="1">
    <source>
        <dbReference type="ARBA" id="ARBA00004651"/>
    </source>
</evidence>
<dbReference type="InterPro" id="IPR001750">
    <property type="entry name" value="ND/Mrp_TM"/>
</dbReference>
<evidence type="ECO:0000256" key="3">
    <source>
        <dbReference type="ARBA" id="ARBA00022475"/>
    </source>
</evidence>
<evidence type="ECO:0000256" key="2">
    <source>
        <dbReference type="ARBA" id="ARBA00005346"/>
    </source>
</evidence>
<feature type="transmembrane region" description="Helical" evidence="8">
    <location>
        <begin position="204"/>
        <end position="226"/>
    </location>
</feature>
<proteinExistence type="inferred from homology"/>
<feature type="transmembrane region" description="Helical" evidence="8">
    <location>
        <begin position="72"/>
        <end position="95"/>
    </location>
</feature>
<sequence>MSKIIMLPILLPLCTALIMIFFRRSVALHRILNVVATASMLGVSLVILGSVLSEGILSLQVGGWEAPFGITLVADTLSAIMVVAAALIGFTTALYSLGTIDEEREHYFYYPLLQLLLMGINGAFLTGDIFNLYVWFEVMLISSFVLLVLGGRPQQLEGAIKYVTLNLLSSSVFLAASGILYGTAGTLNMADLALRIPLLDHRELLSVVAVLFMITFGVKAAIFPLFFWLPASYHTPPIAVSAIFAGLLTKVGVYAIMRFFTTIFSYDGVSFIHQVLLVLSSFTMVVGVLGAVVQYDMRKLLSFHIISQIGYMIFALAVQSPLAIAGALFYIIHNIVAKTNLFYLSGLIHRLKGSWDLREIGGIYRFYPMLGLLFLVPALGLAGIPPLSGFWAKFVVIKAGIDSEHHLLVGVALGVSMLTLFSMVKIWNEAFWKDDPRGEGGVEDEGYLRTPTMKKAATIVPIIMLGFLTVVFGLWFEPFFKLVDRAAYELLDARNYINAVIGGRS</sequence>
<evidence type="ECO:0000259" key="9">
    <source>
        <dbReference type="Pfam" id="PF00361"/>
    </source>
</evidence>
<feature type="transmembrane region" description="Helical" evidence="8">
    <location>
        <begin position="366"/>
        <end position="387"/>
    </location>
</feature>
<evidence type="ECO:0000256" key="5">
    <source>
        <dbReference type="ARBA" id="ARBA00022989"/>
    </source>
</evidence>
<accession>A0A317T366</accession>
<dbReference type="EMBL" id="PDNZ01000010">
    <property type="protein sequence ID" value="PWW81113.1"/>
    <property type="molecule type" value="Genomic_DNA"/>
</dbReference>
<feature type="transmembrane region" description="Helical" evidence="8">
    <location>
        <begin position="162"/>
        <end position="184"/>
    </location>
</feature>
<reference evidence="11" key="1">
    <citation type="submission" date="2017-10" db="EMBL/GenBank/DDBJ databases">
        <authorList>
            <person name="Gaisin V.A."/>
            <person name="Rysina M.S."/>
            <person name="Grouzdev D.S."/>
        </authorList>
    </citation>
    <scope>NUCLEOTIDE SEQUENCE [LARGE SCALE GENOMIC DNA]</scope>
    <source>
        <strain evidence="11">V1</strain>
    </source>
</reference>
<dbReference type="OrthoDB" id="9807568at2"/>
<evidence type="ECO:0000256" key="8">
    <source>
        <dbReference type="SAM" id="Phobius"/>
    </source>
</evidence>
<feature type="transmembrane region" description="Helical" evidence="8">
    <location>
        <begin position="107"/>
        <end position="126"/>
    </location>
</feature>
<keyword evidence="4 7" id="KW-0812">Transmembrane</keyword>
<evidence type="ECO:0000313" key="11">
    <source>
        <dbReference type="Proteomes" id="UP000246278"/>
    </source>
</evidence>
<keyword evidence="11" id="KW-1185">Reference proteome</keyword>
<feature type="transmembrane region" description="Helical" evidence="8">
    <location>
        <begin position="6"/>
        <end position="22"/>
    </location>
</feature>
<evidence type="ECO:0000256" key="6">
    <source>
        <dbReference type="ARBA" id="ARBA00023136"/>
    </source>
</evidence>
<comment type="subcellular location">
    <subcellularLocation>
        <location evidence="1">Cell membrane</location>
        <topology evidence="1">Multi-pass membrane protein</topology>
    </subcellularLocation>
    <subcellularLocation>
        <location evidence="7">Membrane</location>
        <topology evidence="7">Multi-pass membrane protein</topology>
    </subcellularLocation>
</comment>
<feature type="transmembrane region" description="Helical" evidence="8">
    <location>
        <begin position="300"/>
        <end position="318"/>
    </location>
</feature>
<feature type="transmembrane region" description="Helical" evidence="8">
    <location>
        <begin position="31"/>
        <end position="52"/>
    </location>
</feature>
<comment type="similarity">
    <text evidence="2">Belongs to the CPA3 antiporters (TC 2.A.63) subunit D family.</text>
</comment>
<keyword evidence="3" id="KW-1003">Cell membrane</keyword>